<gene>
    <name evidence="8" type="ORF">EVA_22089</name>
</gene>
<dbReference type="AlphaFoldDB" id="J9FR07"/>
<dbReference type="SUPFAM" id="SSF51445">
    <property type="entry name" value="(Trans)glycosidases"/>
    <property type="match status" value="1"/>
</dbReference>
<protein>
    <recommendedName>
        <fullName evidence="3">beta-N-acetylhexosaminidase</fullName>
        <ecNumber evidence="3">3.2.1.52</ecNumber>
    </recommendedName>
</protein>
<dbReference type="InterPro" id="IPR029018">
    <property type="entry name" value="Hex-like_dom2"/>
</dbReference>
<evidence type="ECO:0000259" key="7">
    <source>
        <dbReference type="Pfam" id="PF02838"/>
    </source>
</evidence>
<evidence type="ECO:0000256" key="3">
    <source>
        <dbReference type="ARBA" id="ARBA00012663"/>
    </source>
</evidence>
<name>J9FR07_9ZZZZ</name>
<comment type="caution">
    <text evidence="8">The sequence shown here is derived from an EMBL/GenBank/DDBJ whole genome shotgun (WGS) entry which is preliminary data.</text>
</comment>
<evidence type="ECO:0000259" key="6">
    <source>
        <dbReference type="Pfam" id="PF00728"/>
    </source>
</evidence>
<dbReference type="InterPro" id="IPR025705">
    <property type="entry name" value="Beta_hexosaminidase_sua/sub"/>
</dbReference>
<evidence type="ECO:0000256" key="4">
    <source>
        <dbReference type="ARBA" id="ARBA00022801"/>
    </source>
</evidence>
<dbReference type="Pfam" id="PF00728">
    <property type="entry name" value="Glyco_hydro_20"/>
    <property type="match status" value="1"/>
</dbReference>
<keyword evidence="4" id="KW-0378">Hydrolase</keyword>
<dbReference type="PANTHER" id="PTHR22600:SF57">
    <property type="entry name" value="BETA-N-ACETYLHEXOSAMINIDASE"/>
    <property type="match status" value="1"/>
</dbReference>
<comment type="similarity">
    <text evidence="2">Belongs to the glycosyl hydrolase 20 family.</text>
</comment>
<dbReference type="InterPro" id="IPR017853">
    <property type="entry name" value="GH"/>
</dbReference>
<reference evidence="8" key="1">
    <citation type="journal article" date="2012" name="PLoS ONE">
        <title>Gene sets for utilization of primary and secondary nutrition supplies in the distal gut of endangered iberian lynx.</title>
        <authorList>
            <person name="Alcaide M."/>
            <person name="Messina E."/>
            <person name="Richter M."/>
            <person name="Bargiela R."/>
            <person name="Peplies J."/>
            <person name="Huws S.A."/>
            <person name="Newbold C.J."/>
            <person name="Golyshin P.N."/>
            <person name="Simon M.A."/>
            <person name="Lopez G."/>
            <person name="Yakimov M.M."/>
            <person name="Ferrer M."/>
        </authorList>
    </citation>
    <scope>NUCLEOTIDE SEQUENCE</scope>
</reference>
<dbReference type="PANTHER" id="PTHR22600">
    <property type="entry name" value="BETA-HEXOSAMINIDASE"/>
    <property type="match status" value="1"/>
</dbReference>
<dbReference type="EMBL" id="AMCI01009246">
    <property type="protein sequence ID" value="EJW89804.1"/>
    <property type="molecule type" value="Genomic_DNA"/>
</dbReference>
<evidence type="ECO:0000256" key="1">
    <source>
        <dbReference type="ARBA" id="ARBA00001231"/>
    </source>
</evidence>
<accession>J9FR07</accession>
<comment type="catalytic activity">
    <reaction evidence="1">
        <text>Hydrolysis of terminal non-reducing N-acetyl-D-hexosamine residues in N-acetyl-beta-D-hexosaminides.</text>
        <dbReference type="EC" id="3.2.1.52"/>
    </reaction>
</comment>
<dbReference type="GO" id="GO:0030203">
    <property type="term" value="P:glycosaminoglycan metabolic process"/>
    <property type="evidence" value="ECO:0007669"/>
    <property type="project" value="TreeGrafter"/>
</dbReference>
<dbReference type="InterPro" id="IPR015882">
    <property type="entry name" value="HEX_bac_N"/>
</dbReference>
<proteinExistence type="inferred from homology"/>
<dbReference type="InterPro" id="IPR015883">
    <property type="entry name" value="Glyco_hydro_20_cat"/>
</dbReference>
<dbReference type="EC" id="3.2.1.52" evidence="3"/>
<evidence type="ECO:0000256" key="5">
    <source>
        <dbReference type="ARBA" id="ARBA00023295"/>
    </source>
</evidence>
<feature type="domain" description="Beta-hexosaminidase bacterial type N-terminal" evidence="7">
    <location>
        <begin position="32"/>
        <end position="160"/>
    </location>
</feature>
<dbReference type="GO" id="GO:0004563">
    <property type="term" value="F:beta-N-acetylhexosaminidase activity"/>
    <property type="evidence" value="ECO:0007669"/>
    <property type="project" value="UniProtKB-EC"/>
</dbReference>
<feature type="domain" description="Glycoside hydrolase family 20 catalytic" evidence="6">
    <location>
        <begin position="163"/>
        <end position="511"/>
    </location>
</feature>
<dbReference type="SUPFAM" id="SSF55545">
    <property type="entry name" value="beta-N-acetylhexosaminidase-like domain"/>
    <property type="match status" value="1"/>
</dbReference>
<dbReference type="GO" id="GO:0005975">
    <property type="term" value="P:carbohydrate metabolic process"/>
    <property type="evidence" value="ECO:0007669"/>
    <property type="project" value="InterPro"/>
</dbReference>
<dbReference type="PIRSF" id="PIRSF001093">
    <property type="entry name" value="B-hxosamndse_ab_euk"/>
    <property type="match status" value="1"/>
</dbReference>
<evidence type="ECO:0000256" key="2">
    <source>
        <dbReference type="ARBA" id="ARBA00006285"/>
    </source>
</evidence>
<organism evidence="8">
    <name type="scientific">gut metagenome</name>
    <dbReference type="NCBI Taxonomy" id="749906"/>
    <lineage>
        <taxon>unclassified sequences</taxon>
        <taxon>metagenomes</taxon>
        <taxon>organismal metagenomes</taxon>
    </lineage>
</organism>
<sequence>MNVSFRFLLVFFIFSLSLILPINAQNCSPLSALLPMPNEVEVWAEKTPFRLTAETSIVTQLPADEFCVKELQRLLNEQMRRDVPVAQGRKYSASVVELVLDASVEGKEHYILEVTKKKLSIKASTKAGLYYGVKTLEQILLGDVCRTEKGEVAALRVDDAPRFPRRALMLDPARHFYPVEDVKFFIEQMARYKYNVLQLHLTDDQGWRVEIQSHPELTRLGGFCNPKAKGSENGFYTQQQLKEIIAYAAQRNVEVVPELDVPGHTTAIVGVFPELKCVHWQKEKHDSGQPYRYMLCAANEQVYAIYDDIIREVAALFPSQHIHLGGDESIIEKNWSLCPRCQELKKKLGYREDRQLMNEFFRRILTSVRKYGKQAILWCELDNIYMPANEYLFDYQKDVTLVTWRMGLTPKCIELTAASGHHLLMAPGEYAYLDYPQLKGDLPEFNNWGMPITTLEKAYEFDPGYGLPEAEQRHIVGVMGTLWAEAMQDINRVTYMTYPRGLALAEAGWTQMAHREWKSFCRRMYPNLLYLMKQGVSVRVPFEVVPR</sequence>
<dbReference type="PRINTS" id="PR00738">
    <property type="entry name" value="GLHYDRLASE20"/>
</dbReference>
<dbReference type="Gene3D" id="3.20.20.80">
    <property type="entry name" value="Glycosidases"/>
    <property type="match status" value="1"/>
</dbReference>
<dbReference type="CDD" id="cd06563">
    <property type="entry name" value="GH20_chitobiase-like"/>
    <property type="match status" value="1"/>
</dbReference>
<dbReference type="Pfam" id="PF02838">
    <property type="entry name" value="Glyco_hydro_20b"/>
    <property type="match status" value="1"/>
</dbReference>
<keyword evidence="5" id="KW-0326">Glycosidase</keyword>
<dbReference type="Gene3D" id="3.30.379.10">
    <property type="entry name" value="Chitobiase/beta-hexosaminidase domain 2-like"/>
    <property type="match status" value="1"/>
</dbReference>
<dbReference type="GO" id="GO:0016020">
    <property type="term" value="C:membrane"/>
    <property type="evidence" value="ECO:0007669"/>
    <property type="project" value="TreeGrafter"/>
</dbReference>
<evidence type="ECO:0000313" key="8">
    <source>
        <dbReference type="EMBL" id="EJW89804.1"/>
    </source>
</evidence>